<evidence type="ECO:0000313" key="2">
    <source>
        <dbReference type="Proteomes" id="UP000827872"/>
    </source>
</evidence>
<reference evidence="1" key="1">
    <citation type="submission" date="2021-08" db="EMBL/GenBank/DDBJ databases">
        <title>The first chromosome-level gecko genome reveals the dynamic sex chromosomes of Neotropical dwarf geckos (Sphaerodactylidae: Sphaerodactylus).</title>
        <authorList>
            <person name="Pinto B.J."/>
            <person name="Keating S.E."/>
            <person name="Gamble T."/>
        </authorList>
    </citation>
    <scope>NUCLEOTIDE SEQUENCE</scope>
    <source>
        <strain evidence="1">TG3544</strain>
    </source>
</reference>
<organism evidence="1 2">
    <name type="scientific">Sphaerodactylus townsendi</name>
    <dbReference type="NCBI Taxonomy" id="933632"/>
    <lineage>
        <taxon>Eukaryota</taxon>
        <taxon>Metazoa</taxon>
        <taxon>Chordata</taxon>
        <taxon>Craniata</taxon>
        <taxon>Vertebrata</taxon>
        <taxon>Euteleostomi</taxon>
        <taxon>Lepidosauria</taxon>
        <taxon>Squamata</taxon>
        <taxon>Bifurcata</taxon>
        <taxon>Gekkota</taxon>
        <taxon>Sphaerodactylidae</taxon>
        <taxon>Sphaerodactylus</taxon>
    </lineage>
</organism>
<dbReference type="EMBL" id="CM037622">
    <property type="protein sequence ID" value="KAH8003767.1"/>
    <property type="molecule type" value="Genomic_DNA"/>
</dbReference>
<protein>
    <submittedName>
        <fullName evidence="1">Uncharacterized protein</fullName>
    </submittedName>
</protein>
<name>A0ACB8FE59_9SAUR</name>
<keyword evidence="2" id="KW-1185">Reference proteome</keyword>
<evidence type="ECO:0000313" key="1">
    <source>
        <dbReference type="EMBL" id="KAH8003767.1"/>
    </source>
</evidence>
<gene>
    <name evidence="1" type="ORF">K3G42_023914</name>
</gene>
<proteinExistence type="predicted"/>
<accession>A0ACB8FE59</accession>
<comment type="caution">
    <text evidence="1">The sequence shown here is derived from an EMBL/GenBank/DDBJ whole genome shotgun (WGS) entry which is preliminary data.</text>
</comment>
<sequence>METRCKVGLQVQAAGRRLPHRLRAGETDAAAAAAATSRTEQTKKSPCFLQKKTIAWLGEVMSAEEVSSLLDQGTTKTYQIPIDHLDYKFIEKCTDIKHLEKILRILRSGEEGCYPDLTLFCEKRIESLAPNSRALRREKPPATASDFTTEEWEEINDEIKDWITKMKEEEYKMRHSTTEVFLENLENMPPVRHSDSCGPISQGKASEKRKMKKNMPRDYSEWDKFDVEKECSKIDKCYEEQKSEASYGVNRCLPKTDIDITGKTRKEKNFIANREKEKGNEAFVTGDYEEAVAYYSRSINACPSVAAYNNKAQAEIKLQNWQAALQDCEAALKMDPGNIKALMRRATVYKNLQNYSAAAEDLQRVLQTEPKNATARKNLSDIEKNLKEPLSQTQSKGKIILIEDIEESEGVDEQGENAVDHENGSGDRKTAVPKGGQITSEKTEMGNTHKKFPGKGDGCKSEYKEAQKNRDPSENSIKKGTPEQRTPKVLHDRGSEVNGFLNSGKNKSENSNAVPRDVKSSSAGERSSTLPLPAAALKAEGNALFKNGQFGEAILKYSEAIENASNSGMPSPEDISILYSNRAACYLKEGNCADCIQDCNRALELHPYSLKPLLRRAMAYESMERYRQAYVDYKTLLQIDSGIQAANDSVNRITRTLIDQDGASWREKLSPIPVVPVSAQLHQWDGENFVSQTNQYKSTTKHEDQKPQISSKKAGEMFKTLKNKGNELVKKGKYEEALSKYNECMELNPEECTIYTNRALCYLKLSRYEEARKDCDYVLSLDDSNIKALYRRAVAYKGLQNYKASIDDLNKVLLKDPNIDEAKKELQETTQLLKMKKEGTDNSQQKQRKKIEIQEVDECEEEEIQTCASQNTAVNNHRSKKGELETTVPLKTPEKLIISKPSNAYEFGQMINAVNASRDITACAELLTLIEPKDLPMLLSNKLEGDNFLLLIQALQSDTFCQDAGRVYQHLLYLSKAERFKLVLRLLNKNAVEQVQQLFESLSREQNEQFSLHDLESLKRDFEL</sequence>
<dbReference type="Proteomes" id="UP000827872">
    <property type="component" value="Linkage Group LG09"/>
</dbReference>